<reference evidence="1" key="1">
    <citation type="submission" date="2017-07" db="EMBL/GenBank/DDBJ databases">
        <authorList>
            <person name="Mikheyev A."/>
            <person name="Grau M."/>
        </authorList>
    </citation>
    <scope>NUCLEOTIDE SEQUENCE</scope>
    <source>
        <tissue evidence="1">Venom_gland</tissue>
    </source>
</reference>
<dbReference type="EMBL" id="IACI01010078">
    <property type="protein sequence ID" value="LAA19141.1"/>
    <property type="molecule type" value="Transcribed_RNA"/>
</dbReference>
<protein>
    <submittedName>
        <fullName evidence="1">Uncharacterized protein</fullName>
    </submittedName>
</protein>
<organism evidence="1">
    <name type="scientific">Micrurus carvalhoi</name>
    <dbReference type="NCBI Taxonomy" id="3147026"/>
    <lineage>
        <taxon>Eukaryota</taxon>
        <taxon>Metazoa</taxon>
        <taxon>Chordata</taxon>
        <taxon>Craniata</taxon>
        <taxon>Vertebrata</taxon>
        <taxon>Euteleostomi</taxon>
        <taxon>Lepidosauria</taxon>
        <taxon>Squamata</taxon>
        <taxon>Bifurcata</taxon>
        <taxon>Unidentata</taxon>
        <taxon>Episquamata</taxon>
        <taxon>Toxicofera</taxon>
        <taxon>Serpentes</taxon>
        <taxon>Colubroidea</taxon>
        <taxon>Elapidae</taxon>
        <taxon>Elapinae</taxon>
        <taxon>Micrurus</taxon>
    </lineage>
</organism>
<sequence length="211" mass="23956">MKEIKGRSVTMTKREVLKENEIALEREIILEKNQKTEKVKVKEMKGGTKMKKMKGSIKKKKEMPKKRGGIAEAEVGIVSIGAEVQVEMLASIVEAGVKTSQVNIKVEVKRNQTSRAEAEAEEELIAVKRLENETVVLVKKDHKNVAKAKNVPTDTTTAIRTTQINTIIKGAKVQNKRIKKNNLKTKMRLYKYSEMDHIESYKCFEILLIFS</sequence>
<dbReference type="EMBL" id="IACI01010079">
    <property type="protein sequence ID" value="LAA19143.1"/>
    <property type="molecule type" value="Transcribed_RNA"/>
</dbReference>
<name>A0A2H6MZX3_9SAUR</name>
<reference evidence="1" key="2">
    <citation type="submission" date="2017-12" db="EMBL/GenBank/DDBJ databases">
        <title>Coralsnake Venomics: Analyses of Venom Gland Transcriptomes and Proteomes of Six Brazilian Taxa.</title>
        <authorList>
            <person name="Aird S.D."/>
            <person name="Jorge da Silva N."/>
            <person name="Qiu L."/>
            <person name="Villar-Briones A."/>
            <person name="Aparecida-Saddi V."/>
            <person name="Campos-Telles M.P."/>
            <person name="Grau M."/>
            <person name="Mikheyev A.S."/>
        </authorList>
    </citation>
    <scope>NUCLEOTIDE SEQUENCE</scope>
    <source>
        <tissue evidence="1">Venom_gland</tissue>
    </source>
</reference>
<evidence type="ECO:0000313" key="1">
    <source>
        <dbReference type="EMBL" id="LAA19141.1"/>
    </source>
</evidence>
<proteinExistence type="predicted"/>
<dbReference type="AlphaFoldDB" id="A0A2H6MZX3"/>
<accession>A0A2H6MZX3</accession>